<dbReference type="InterPro" id="IPR011990">
    <property type="entry name" value="TPR-like_helical_dom_sf"/>
</dbReference>
<dbReference type="PROSITE" id="PS50005">
    <property type="entry name" value="TPR"/>
    <property type="match status" value="2"/>
</dbReference>
<dbReference type="SMART" id="SM00028">
    <property type="entry name" value="TPR"/>
    <property type="match status" value="2"/>
</dbReference>
<name>A0A2T1D365_9CYAN</name>
<dbReference type="PROSITE" id="PS50076">
    <property type="entry name" value="DNAJ_2"/>
    <property type="match status" value="1"/>
</dbReference>
<keyword evidence="1" id="KW-0677">Repeat</keyword>
<dbReference type="InterPro" id="IPR001623">
    <property type="entry name" value="DnaJ_domain"/>
</dbReference>
<organism evidence="6 7">
    <name type="scientific">Phormidesmis priestleyi ULC007</name>
    <dbReference type="NCBI Taxonomy" id="1920490"/>
    <lineage>
        <taxon>Bacteria</taxon>
        <taxon>Bacillati</taxon>
        <taxon>Cyanobacteriota</taxon>
        <taxon>Cyanophyceae</taxon>
        <taxon>Leptolyngbyales</taxon>
        <taxon>Leptolyngbyaceae</taxon>
        <taxon>Phormidesmis</taxon>
    </lineage>
</organism>
<keyword evidence="2 3" id="KW-0802">TPR repeat</keyword>
<evidence type="ECO:0000256" key="4">
    <source>
        <dbReference type="SAM" id="MobiDB-lite"/>
    </source>
</evidence>
<dbReference type="PRINTS" id="PR00625">
    <property type="entry name" value="JDOMAIN"/>
</dbReference>
<proteinExistence type="predicted"/>
<dbReference type="SMART" id="SM00271">
    <property type="entry name" value="DnaJ"/>
    <property type="match status" value="1"/>
</dbReference>
<dbReference type="SUPFAM" id="SSF46565">
    <property type="entry name" value="Chaperone J-domain"/>
    <property type="match status" value="1"/>
</dbReference>
<dbReference type="InterPro" id="IPR036869">
    <property type="entry name" value="J_dom_sf"/>
</dbReference>
<dbReference type="OrthoDB" id="494812at2"/>
<comment type="caution">
    <text evidence="6">The sequence shown here is derived from an EMBL/GenBank/DDBJ whole genome shotgun (WGS) entry which is preliminary data.</text>
</comment>
<dbReference type="Gene3D" id="1.25.40.10">
    <property type="entry name" value="Tetratricopeptide repeat domain"/>
    <property type="match status" value="1"/>
</dbReference>
<feature type="region of interest" description="Disordered" evidence="4">
    <location>
        <begin position="177"/>
        <end position="196"/>
    </location>
</feature>
<dbReference type="Pfam" id="PF00226">
    <property type="entry name" value="DnaJ"/>
    <property type="match status" value="1"/>
</dbReference>
<dbReference type="STRING" id="1920490.GCA_001895925_00479"/>
<dbReference type="PANTHER" id="PTHR45188">
    <property type="entry name" value="DNAJ PROTEIN P58IPK HOMOLOG"/>
    <property type="match status" value="1"/>
</dbReference>
<feature type="compositionally biased region" description="Polar residues" evidence="4">
    <location>
        <begin position="280"/>
        <end position="297"/>
    </location>
</feature>
<dbReference type="PANTHER" id="PTHR45188:SF2">
    <property type="entry name" value="DNAJ HOMOLOG SUBFAMILY C MEMBER 7"/>
    <property type="match status" value="1"/>
</dbReference>
<feature type="compositionally biased region" description="Low complexity" evidence="4">
    <location>
        <begin position="177"/>
        <end position="186"/>
    </location>
</feature>
<gene>
    <name evidence="6" type="ORF">C7B65_25555</name>
</gene>
<evidence type="ECO:0000256" key="1">
    <source>
        <dbReference type="ARBA" id="ARBA00022737"/>
    </source>
</evidence>
<reference evidence="6 7" key="1">
    <citation type="submission" date="2018-02" db="EMBL/GenBank/DDBJ databases">
        <authorList>
            <person name="Cohen D.B."/>
            <person name="Kent A.D."/>
        </authorList>
    </citation>
    <scope>NUCLEOTIDE SEQUENCE [LARGE SCALE GENOMIC DNA]</scope>
    <source>
        <strain evidence="6 7">ULC007</strain>
    </source>
</reference>
<feature type="compositionally biased region" description="Gly residues" evidence="4">
    <location>
        <begin position="305"/>
        <end position="319"/>
    </location>
</feature>
<protein>
    <submittedName>
        <fullName evidence="6">Tetratricopeptide repeat protein</fullName>
    </submittedName>
</protein>
<dbReference type="Gene3D" id="1.10.287.110">
    <property type="entry name" value="DnaJ domain"/>
    <property type="match status" value="1"/>
</dbReference>
<evidence type="ECO:0000313" key="6">
    <source>
        <dbReference type="EMBL" id="PSB14932.1"/>
    </source>
</evidence>
<dbReference type="SUPFAM" id="SSF48452">
    <property type="entry name" value="TPR-like"/>
    <property type="match status" value="1"/>
</dbReference>
<feature type="repeat" description="TPR" evidence="3">
    <location>
        <begin position="201"/>
        <end position="234"/>
    </location>
</feature>
<feature type="region of interest" description="Disordered" evidence="4">
    <location>
        <begin position="272"/>
        <end position="319"/>
    </location>
</feature>
<evidence type="ECO:0000256" key="2">
    <source>
        <dbReference type="ARBA" id="ARBA00022803"/>
    </source>
</evidence>
<evidence type="ECO:0000259" key="5">
    <source>
        <dbReference type="PROSITE" id="PS50076"/>
    </source>
</evidence>
<sequence length="319" mass="35675">MSFQIERGLFMLDFSDYHSILGVSVEADVKEIRKNYLKIARRLHPDSGVLEGERDRQLAGQFLSKMVNPAWEQLSQERSRTDHAVLLKLKGQGAMRHQTHTQVLGSLAKQLLTANNLDYFYRTALQDLADRQYQHLDQVLELIAQISELNLVYLARKEGTNEGTIGEPKKPLYTAAAPASTVAPSSTPTPPSAQEQRESLLEQYYRRAEGFMKKGNYAQATLELRDALQIDPNHCRCHSLMGMVYLQQKQATMAKIHFNKALTVNPEDPTALEGKKYLEQQANKTASQASGSKPANNKSDRNKPDGGGLFGGLFSGKKK</sequence>
<reference evidence="6 7" key="2">
    <citation type="submission" date="2018-03" db="EMBL/GenBank/DDBJ databases">
        <title>The ancient ancestry and fast evolution of plastids.</title>
        <authorList>
            <person name="Moore K.R."/>
            <person name="Magnabosco C."/>
            <person name="Momper L."/>
            <person name="Gold D.A."/>
            <person name="Bosak T."/>
            <person name="Fournier G.P."/>
        </authorList>
    </citation>
    <scope>NUCLEOTIDE SEQUENCE [LARGE SCALE GENOMIC DNA]</scope>
    <source>
        <strain evidence="6 7">ULC007</strain>
    </source>
</reference>
<accession>A0A2T1D365</accession>
<feature type="repeat" description="TPR" evidence="3">
    <location>
        <begin position="235"/>
        <end position="268"/>
    </location>
</feature>
<dbReference type="EMBL" id="PVWG01000073">
    <property type="protein sequence ID" value="PSB14932.1"/>
    <property type="molecule type" value="Genomic_DNA"/>
</dbReference>
<dbReference type="RefSeq" id="WP_073072898.1">
    <property type="nucleotide sequence ID" value="NZ_MPPI01000020.1"/>
</dbReference>
<dbReference type="InterPro" id="IPR019734">
    <property type="entry name" value="TPR_rpt"/>
</dbReference>
<feature type="domain" description="J" evidence="5">
    <location>
        <begin position="16"/>
        <end position="87"/>
    </location>
</feature>
<dbReference type="Proteomes" id="UP000238634">
    <property type="component" value="Unassembled WGS sequence"/>
</dbReference>
<evidence type="ECO:0000256" key="3">
    <source>
        <dbReference type="PROSITE-ProRule" id="PRU00339"/>
    </source>
</evidence>
<dbReference type="Pfam" id="PF13181">
    <property type="entry name" value="TPR_8"/>
    <property type="match status" value="1"/>
</dbReference>
<dbReference type="CDD" id="cd06257">
    <property type="entry name" value="DnaJ"/>
    <property type="match status" value="1"/>
</dbReference>
<dbReference type="AlphaFoldDB" id="A0A2T1D365"/>
<keyword evidence="7" id="KW-1185">Reference proteome</keyword>
<evidence type="ECO:0000313" key="7">
    <source>
        <dbReference type="Proteomes" id="UP000238634"/>
    </source>
</evidence>